<organism evidence="1 2">
    <name type="scientific">Chelativorans intermedius</name>
    <dbReference type="NCBI Taxonomy" id="515947"/>
    <lineage>
        <taxon>Bacteria</taxon>
        <taxon>Pseudomonadati</taxon>
        <taxon>Pseudomonadota</taxon>
        <taxon>Alphaproteobacteria</taxon>
        <taxon>Hyphomicrobiales</taxon>
        <taxon>Phyllobacteriaceae</taxon>
        <taxon>Chelativorans</taxon>
    </lineage>
</organism>
<proteinExistence type="predicted"/>
<dbReference type="PANTHER" id="PTHR39328:SF1">
    <property type="entry name" value="BLL2871 PROTEIN"/>
    <property type="match status" value="1"/>
</dbReference>
<accession>A0ABV6D5M4</accession>
<dbReference type="InterPro" id="IPR010430">
    <property type="entry name" value="DUF1028"/>
</dbReference>
<comment type="caution">
    <text evidence="1">The sequence shown here is derived from an EMBL/GenBank/DDBJ whole genome shotgun (WGS) entry which is preliminary data.</text>
</comment>
<evidence type="ECO:0000313" key="1">
    <source>
        <dbReference type="EMBL" id="MFC0207903.1"/>
    </source>
</evidence>
<dbReference type="InterPro" id="IPR029055">
    <property type="entry name" value="Ntn_hydrolases_N"/>
</dbReference>
<dbReference type="PANTHER" id="PTHR39328">
    <property type="entry name" value="BLL2871 PROTEIN"/>
    <property type="match status" value="1"/>
</dbReference>
<dbReference type="EMBL" id="JBHLXD010000007">
    <property type="protein sequence ID" value="MFC0207903.1"/>
    <property type="molecule type" value="Genomic_DNA"/>
</dbReference>
<dbReference type="Proteomes" id="UP001589755">
    <property type="component" value="Unassembled WGS sequence"/>
</dbReference>
<gene>
    <name evidence="1" type="ORF">ACFFJ2_05755</name>
</gene>
<name>A0ABV6D5M4_9HYPH</name>
<reference evidence="1 2" key="1">
    <citation type="submission" date="2024-09" db="EMBL/GenBank/DDBJ databases">
        <authorList>
            <person name="Sun Q."/>
            <person name="Mori K."/>
        </authorList>
    </citation>
    <scope>NUCLEOTIDE SEQUENCE [LARGE SCALE GENOMIC DNA]</scope>
    <source>
        <strain evidence="1 2">CCM 8543</strain>
    </source>
</reference>
<dbReference type="RefSeq" id="WP_261520578.1">
    <property type="nucleotide sequence ID" value="NZ_JAODNW010000013.1"/>
</dbReference>
<dbReference type="SUPFAM" id="SSF56235">
    <property type="entry name" value="N-terminal nucleophile aminohydrolases (Ntn hydrolases)"/>
    <property type="match status" value="1"/>
</dbReference>
<sequence length="224" mass="23015">MTFSISARCTQSGRMGIAISSSSPAVAARCAHARAGAGVVASQNVTDPALGHKGLALLAEGRTARETLAALLDGYSFAAYRQLAIVDRAGGTAVFSGEGALGTHGTCEGDNCVAAGNLLSNETVPAAMVRAFEAARGELGDRLLAAMEAALAAGGEAGPVHSAGMVIVDRVSWPVVDLRVDWHEEDPIGALNDLWTRYKPQVDDYVKRALNPAAAPSYGVPGDL</sequence>
<dbReference type="Pfam" id="PF06267">
    <property type="entry name" value="DUF1028"/>
    <property type="match status" value="1"/>
</dbReference>
<protein>
    <submittedName>
        <fullName evidence="1">DUF1028 domain-containing protein</fullName>
    </submittedName>
</protein>
<dbReference type="Gene3D" id="3.60.20.10">
    <property type="entry name" value="Glutamine Phosphoribosylpyrophosphate, subunit 1, domain 1"/>
    <property type="match status" value="1"/>
</dbReference>
<evidence type="ECO:0000313" key="2">
    <source>
        <dbReference type="Proteomes" id="UP001589755"/>
    </source>
</evidence>
<keyword evidence="2" id="KW-1185">Reference proteome</keyword>